<dbReference type="InterPro" id="IPR021109">
    <property type="entry name" value="Peptidase_aspartic_dom_sf"/>
</dbReference>
<dbReference type="PROSITE" id="PS00141">
    <property type="entry name" value="ASP_PROTEASE"/>
    <property type="match status" value="1"/>
</dbReference>
<dbReference type="EMBL" id="ASGP02000004">
    <property type="protein sequence ID" value="KAH9510684.1"/>
    <property type="molecule type" value="Genomic_DNA"/>
</dbReference>
<dbReference type="Proteomes" id="UP000790347">
    <property type="component" value="Unassembled WGS sequence"/>
</dbReference>
<name>A0A922L0K4_DERFA</name>
<protein>
    <submittedName>
        <fullName evidence="2">Uncharacterized protein</fullName>
    </submittedName>
</protein>
<dbReference type="GO" id="GO:0006508">
    <property type="term" value="P:proteolysis"/>
    <property type="evidence" value="ECO:0007669"/>
    <property type="project" value="InterPro"/>
</dbReference>
<feature type="region of interest" description="Disordered" evidence="1">
    <location>
        <begin position="28"/>
        <end position="49"/>
    </location>
</feature>
<proteinExistence type="predicted"/>
<organism evidence="2 3">
    <name type="scientific">Dermatophagoides farinae</name>
    <name type="common">American house dust mite</name>
    <dbReference type="NCBI Taxonomy" id="6954"/>
    <lineage>
        <taxon>Eukaryota</taxon>
        <taxon>Metazoa</taxon>
        <taxon>Ecdysozoa</taxon>
        <taxon>Arthropoda</taxon>
        <taxon>Chelicerata</taxon>
        <taxon>Arachnida</taxon>
        <taxon>Acari</taxon>
        <taxon>Acariformes</taxon>
        <taxon>Sarcoptiformes</taxon>
        <taxon>Astigmata</taxon>
        <taxon>Psoroptidia</taxon>
        <taxon>Analgoidea</taxon>
        <taxon>Pyroglyphidae</taxon>
        <taxon>Dermatophagoidinae</taxon>
        <taxon>Dermatophagoides</taxon>
    </lineage>
</organism>
<dbReference type="AlphaFoldDB" id="A0A922L0K4"/>
<gene>
    <name evidence="2" type="ORF">DERF_009194</name>
</gene>
<sequence>MLTYNQNKNFQNQNQLAVVPKQNYLVTTPEETESETIQQEQHPSTSDTNTSYFARKIKNEPTNDSDCESIIGLYCLEKQSLMANKIKKINDNKENLLLPITVNGMINSQKQKFILDTGSNINIITPKMCKILNISITNHVETIKTIGTQTKTTHICNTKVIIGEIDTELEFFVCEHPHDMILLSRSAIFEFNLHIGAGHQNKNEIIIYQKSIKQNPQKTAMKEETKKIIGKTESIKETIKEFNQASAKNEDDIDKIKEKKACINFKNETTTTRQANSYSEKDQSEIDQEKSKLLEIGPIKTKSNSTYCLHRPLSKVMVPSFKITKFRRHKRSTISSPPQAR</sequence>
<dbReference type="GO" id="GO:0004190">
    <property type="term" value="F:aspartic-type endopeptidase activity"/>
    <property type="evidence" value="ECO:0007669"/>
    <property type="project" value="InterPro"/>
</dbReference>
<accession>A0A922L0K4</accession>
<dbReference type="Pfam" id="PF13975">
    <property type="entry name" value="gag-asp_proteas"/>
    <property type="match status" value="1"/>
</dbReference>
<evidence type="ECO:0000256" key="1">
    <source>
        <dbReference type="SAM" id="MobiDB-lite"/>
    </source>
</evidence>
<dbReference type="SUPFAM" id="SSF50630">
    <property type="entry name" value="Acid proteases"/>
    <property type="match status" value="1"/>
</dbReference>
<dbReference type="Gene3D" id="2.40.70.10">
    <property type="entry name" value="Acid Proteases"/>
    <property type="match status" value="1"/>
</dbReference>
<reference evidence="2" key="2">
    <citation type="journal article" date="2022" name="Res Sq">
        <title>Comparative Genomics Reveals Insights into the Divergent Evolution of Astigmatic Mites and Household Pest Adaptations.</title>
        <authorList>
            <person name="Xiong Q."/>
            <person name="Wan A.T.-Y."/>
            <person name="Liu X.-Y."/>
            <person name="Fung C.S.-H."/>
            <person name="Xiao X."/>
            <person name="Malainual N."/>
            <person name="Hou J."/>
            <person name="Wang L."/>
            <person name="Wang M."/>
            <person name="Yang K."/>
            <person name="Cui Y."/>
            <person name="Leung E."/>
            <person name="Nong W."/>
            <person name="Shin S.-K."/>
            <person name="Au S."/>
            <person name="Jeong K.Y."/>
            <person name="Chew F.T."/>
            <person name="Hui J."/>
            <person name="Leung T.F."/>
            <person name="Tungtrongchitr A."/>
            <person name="Zhong N."/>
            <person name="Liu Z."/>
            <person name="Tsui S."/>
        </authorList>
    </citation>
    <scope>NUCLEOTIDE SEQUENCE</scope>
    <source>
        <strain evidence="2">Derf</strain>
        <tissue evidence="2">Whole organism</tissue>
    </source>
</reference>
<dbReference type="InterPro" id="IPR001969">
    <property type="entry name" value="Aspartic_peptidase_AS"/>
</dbReference>
<reference evidence="2" key="1">
    <citation type="submission" date="2013-05" db="EMBL/GenBank/DDBJ databases">
        <authorList>
            <person name="Yim A.K.Y."/>
            <person name="Chan T.F."/>
            <person name="Ji K.M."/>
            <person name="Liu X.Y."/>
            <person name="Zhou J.W."/>
            <person name="Li R.Q."/>
            <person name="Yang K.Y."/>
            <person name="Li J."/>
            <person name="Li M."/>
            <person name="Law P.T.W."/>
            <person name="Wu Y.L."/>
            <person name="Cai Z.L."/>
            <person name="Qin H."/>
            <person name="Bao Y."/>
            <person name="Leung R.K.K."/>
            <person name="Ng P.K.S."/>
            <person name="Zou J."/>
            <person name="Zhong X.J."/>
            <person name="Ran P.X."/>
            <person name="Zhong N.S."/>
            <person name="Liu Z.G."/>
            <person name="Tsui S.K.W."/>
        </authorList>
    </citation>
    <scope>NUCLEOTIDE SEQUENCE</scope>
    <source>
        <strain evidence="2">Derf</strain>
        <tissue evidence="2">Whole organism</tissue>
    </source>
</reference>
<comment type="caution">
    <text evidence="2">The sequence shown here is derived from an EMBL/GenBank/DDBJ whole genome shotgun (WGS) entry which is preliminary data.</text>
</comment>
<dbReference type="CDD" id="cd00303">
    <property type="entry name" value="retropepsin_like"/>
    <property type="match status" value="1"/>
</dbReference>
<evidence type="ECO:0000313" key="2">
    <source>
        <dbReference type="EMBL" id="KAH9510684.1"/>
    </source>
</evidence>
<keyword evidence="3" id="KW-1185">Reference proteome</keyword>
<evidence type="ECO:0000313" key="3">
    <source>
        <dbReference type="Proteomes" id="UP000790347"/>
    </source>
</evidence>